<sequence length="275" mass="28456">MSVPAQERAKAESPEEVLTRLIALASSVDGIDVTVAAYEGFTYAVNARNPDYEAAADELAAIASAYLQAFRQRIPGGEIAARVALGEYKGRAVLVADVGGGFTFIALGEYPGVSSLLDPVRRLVEGKPLRCPSCGVVLDVYTATCPSCGHTTPFTQPVCPFCGHVLNRKPCPNCGTMLSLSVSRVEAVKAAAEPSVGEKVAEEAAAPAEAERAAAAPITAGPNSLRRLKTMLKVIIGSSVAVIYFASAYLLGADMTAAALAGIVPLATVFALLLS</sequence>
<feature type="transmembrane region" description="Helical" evidence="1">
    <location>
        <begin position="231"/>
        <end position="251"/>
    </location>
</feature>
<keyword evidence="3" id="KW-1185">Reference proteome</keyword>
<dbReference type="Proteomes" id="UP000053352">
    <property type="component" value="Unassembled WGS sequence"/>
</dbReference>
<evidence type="ECO:0000256" key="1">
    <source>
        <dbReference type="SAM" id="Phobius"/>
    </source>
</evidence>
<keyword evidence="1" id="KW-0472">Membrane</keyword>
<evidence type="ECO:0008006" key="4">
    <source>
        <dbReference type="Google" id="ProtNLM"/>
    </source>
</evidence>
<keyword evidence="1" id="KW-0812">Transmembrane</keyword>
<name>A0A0V8RWM3_PYROC</name>
<organism evidence="2 3">
    <name type="scientific">Pyrodictium occultum</name>
    <dbReference type="NCBI Taxonomy" id="2309"/>
    <lineage>
        <taxon>Archaea</taxon>
        <taxon>Thermoproteota</taxon>
        <taxon>Thermoprotei</taxon>
        <taxon>Desulfurococcales</taxon>
        <taxon>Pyrodictiaceae</taxon>
        <taxon>Pyrodictium</taxon>
    </lineage>
</organism>
<gene>
    <name evidence="2" type="ORF">CF15_06905</name>
</gene>
<dbReference type="EMBL" id="LNTB01000001">
    <property type="protein sequence ID" value="KSW12447.1"/>
    <property type="molecule type" value="Genomic_DNA"/>
</dbReference>
<dbReference type="OrthoDB" id="382777at2157"/>
<accession>A0A0V8RWM3</accession>
<protein>
    <recommendedName>
        <fullName evidence="4">DZANK-type domain-containing protein</fullName>
    </recommendedName>
</protein>
<reference evidence="2 3" key="1">
    <citation type="submission" date="2015-11" db="EMBL/GenBank/DDBJ databases">
        <title>Genome sequence of Pyrodictium occultum PL-19, a marine hyperthermophilic archaeon isolated from Volcano, Italy.</title>
        <authorList>
            <person name="Utturkar S."/>
            <person name="Huber H."/>
            <person name="Leptihn S."/>
            <person name="Brown S."/>
            <person name="Stetter K.O."/>
            <person name="Podar M."/>
        </authorList>
    </citation>
    <scope>NUCLEOTIDE SEQUENCE [LARGE SCALE GENOMIC DNA]</scope>
    <source>
        <strain evidence="2 3">PL-19</strain>
    </source>
</reference>
<dbReference type="RefSeq" id="WP_058371131.1">
    <property type="nucleotide sequence ID" value="NZ_LNTB01000001.1"/>
</dbReference>
<evidence type="ECO:0000313" key="3">
    <source>
        <dbReference type="Proteomes" id="UP000053352"/>
    </source>
</evidence>
<feature type="transmembrane region" description="Helical" evidence="1">
    <location>
        <begin position="257"/>
        <end position="274"/>
    </location>
</feature>
<dbReference type="AlphaFoldDB" id="A0A0V8RWM3"/>
<keyword evidence="1" id="KW-1133">Transmembrane helix</keyword>
<dbReference type="STRING" id="2309.CF15_06905"/>
<evidence type="ECO:0000313" key="2">
    <source>
        <dbReference type="EMBL" id="KSW12447.1"/>
    </source>
</evidence>
<comment type="caution">
    <text evidence="2">The sequence shown here is derived from an EMBL/GenBank/DDBJ whole genome shotgun (WGS) entry which is preliminary data.</text>
</comment>
<proteinExistence type="predicted"/>